<proteinExistence type="predicted"/>
<dbReference type="OMA" id="HIAISVA"/>
<dbReference type="SUPFAM" id="SSF56112">
    <property type="entry name" value="Protein kinase-like (PK-like)"/>
    <property type="match status" value="1"/>
</dbReference>
<keyword evidence="2" id="KW-0067">ATP-binding</keyword>
<keyword evidence="6" id="KW-1185">Reference proteome</keyword>
<dbReference type="PROSITE" id="PS50011">
    <property type="entry name" value="PROTEIN_KINASE_DOM"/>
    <property type="match status" value="1"/>
</dbReference>
<keyword evidence="3" id="KW-0732">Signal</keyword>
<organism evidence="5 6">
    <name type="scientific">Actinidia chinensis var. chinensis</name>
    <name type="common">Chinese soft-hair kiwi</name>
    <dbReference type="NCBI Taxonomy" id="1590841"/>
    <lineage>
        <taxon>Eukaryota</taxon>
        <taxon>Viridiplantae</taxon>
        <taxon>Streptophyta</taxon>
        <taxon>Embryophyta</taxon>
        <taxon>Tracheophyta</taxon>
        <taxon>Spermatophyta</taxon>
        <taxon>Magnoliopsida</taxon>
        <taxon>eudicotyledons</taxon>
        <taxon>Gunneridae</taxon>
        <taxon>Pentapetalae</taxon>
        <taxon>asterids</taxon>
        <taxon>Ericales</taxon>
        <taxon>Actinidiaceae</taxon>
        <taxon>Actinidia</taxon>
    </lineage>
</organism>
<dbReference type="STRING" id="1590841.A0A2R6P716"/>
<dbReference type="PANTHER" id="PTHR27001:SF20">
    <property type="entry name" value="PROTEIN KINASE SUPERFAMILY PROTEIN"/>
    <property type="match status" value="1"/>
</dbReference>
<comment type="caution">
    <text evidence="5">The sequence shown here is derived from an EMBL/GenBank/DDBJ whole genome shotgun (WGS) entry which is preliminary data.</text>
</comment>
<dbReference type="OrthoDB" id="4062651at2759"/>
<dbReference type="GO" id="GO:0004672">
    <property type="term" value="F:protein kinase activity"/>
    <property type="evidence" value="ECO:0007669"/>
    <property type="project" value="InterPro"/>
</dbReference>
<protein>
    <submittedName>
        <fullName evidence="5">Receptor-like protein kinase</fullName>
    </submittedName>
</protein>
<feature type="domain" description="Protein kinase" evidence="4">
    <location>
        <begin position="42"/>
        <end position="286"/>
    </location>
</feature>
<gene>
    <name evidence="5" type="ORF">CEY00_Acc32050</name>
</gene>
<dbReference type="InterPro" id="IPR011009">
    <property type="entry name" value="Kinase-like_dom_sf"/>
</dbReference>
<keyword evidence="1" id="KW-0547">Nucleotide-binding</keyword>
<dbReference type="InterPro" id="IPR000719">
    <property type="entry name" value="Prot_kinase_dom"/>
</dbReference>
<evidence type="ECO:0000259" key="4">
    <source>
        <dbReference type="PROSITE" id="PS50011"/>
    </source>
</evidence>
<dbReference type="Gene3D" id="3.30.200.20">
    <property type="entry name" value="Phosphorylase Kinase, domain 1"/>
    <property type="match status" value="1"/>
</dbReference>
<evidence type="ECO:0000256" key="1">
    <source>
        <dbReference type="ARBA" id="ARBA00022741"/>
    </source>
</evidence>
<evidence type="ECO:0000313" key="5">
    <source>
        <dbReference type="EMBL" id="PSR86428.1"/>
    </source>
</evidence>
<dbReference type="Pfam" id="PF07714">
    <property type="entry name" value="PK_Tyr_Ser-Thr"/>
    <property type="match status" value="1"/>
</dbReference>
<dbReference type="GO" id="GO:0005524">
    <property type="term" value="F:ATP binding"/>
    <property type="evidence" value="ECO:0007669"/>
    <property type="project" value="UniProtKB-KW"/>
</dbReference>
<feature type="signal peptide" evidence="3">
    <location>
        <begin position="1"/>
        <end position="23"/>
    </location>
</feature>
<keyword evidence="5" id="KW-0808">Transferase</keyword>
<sequence length="301" mass="34032">MDRLIFNIRLLLLACFHFHRSRPDTLSFVRCFSYSDIKRATDGFRRIIDISSHGVAYKAKFRDGRVALVKEVRDFDVEKGAFYKEVQLMGRLHHRHIVSLNGFSTGRKRFLVFENIENGSLKDHLNDPLKTPLNWRTRLQIVIGVAAALEYLHFFCDPPMYHVSVSSSTILLDENFNAKLCDIGILCSHGSHITLPESLGSTECSGPVCGNIIFQLGLLILELVTGQCSEEGGGDIIQWVQESCYSRSIHKMLDPDLGNNFDSRELKGLLAVARLCIKSVDKPPLFTTQVFRYLQKKVGIA</sequence>
<dbReference type="GO" id="GO:0005886">
    <property type="term" value="C:plasma membrane"/>
    <property type="evidence" value="ECO:0007669"/>
    <property type="project" value="TreeGrafter"/>
</dbReference>
<dbReference type="Gramene" id="PSR86428">
    <property type="protein sequence ID" value="PSR86428"/>
    <property type="gene ID" value="CEY00_Acc32050"/>
</dbReference>
<dbReference type="PANTHER" id="PTHR27001">
    <property type="entry name" value="OS01G0253100 PROTEIN"/>
    <property type="match status" value="1"/>
</dbReference>
<dbReference type="EMBL" id="NKQK01000028">
    <property type="protein sequence ID" value="PSR86428.1"/>
    <property type="molecule type" value="Genomic_DNA"/>
</dbReference>
<dbReference type="FunFam" id="3.30.200.20:FF:000521">
    <property type="entry name" value="Protein kinase superfamily protein"/>
    <property type="match status" value="1"/>
</dbReference>
<dbReference type="InParanoid" id="A0A2R6P716"/>
<accession>A0A2R6P716</accession>
<dbReference type="FunCoup" id="A0A2R6P716">
    <property type="interactions" value="1741"/>
</dbReference>
<feature type="chain" id="PRO_5015310011" evidence="3">
    <location>
        <begin position="24"/>
        <end position="301"/>
    </location>
</feature>
<evidence type="ECO:0000256" key="3">
    <source>
        <dbReference type="SAM" id="SignalP"/>
    </source>
</evidence>
<dbReference type="Gene3D" id="1.10.510.10">
    <property type="entry name" value="Transferase(Phosphotransferase) domain 1"/>
    <property type="match status" value="1"/>
</dbReference>
<dbReference type="InterPro" id="IPR001245">
    <property type="entry name" value="Ser-Thr/Tyr_kinase_cat_dom"/>
</dbReference>
<evidence type="ECO:0000313" key="6">
    <source>
        <dbReference type="Proteomes" id="UP000241394"/>
    </source>
</evidence>
<keyword evidence="5" id="KW-0418">Kinase</keyword>
<evidence type="ECO:0000256" key="2">
    <source>
        <dbReference type="ARBA" id="ARBA00022840"/>
    </source>
</evidence>
<reference evidence="5 6" key="1">
    <citation type="submission" date="2017-07" db="EMBL/GenBank/DDBJ databases">
        <title>An improved, manually edited Actinidia chinensis var. chinensis (kiwifruit) genome highlights the challenges associated with draft genomes and gene prediction in plants.</title>
        <authorList>
            <person name="Pilkington S."/>
            <person name="Crowhurst R."/>
            <person name="Hilario E."/>
            <person name="Nardozza S."/>
            <person name="Fraser L."/>
            <person name="Peng Y."/>
            <person name="Gunaseelan K."/>
            <person name="Simpson R."/>
            <person name="Tahir J."/>
            <person name="Deroles S."/>
            <person name="Templeton K."/>
            <person name="Luo Z."/>
            <person name="Davy M."/>
            <person name="Cheng C."/>
            <person name="Mcneilage M."/>
            <person name="Scaglione D."/>
            <person name="Liu Y."/>
            <person name="Zhang Q."/>
            <person name="Datson P."/>
            <person name="De Silva N."/>
            <person name="Gardiner S."/>
            <person name="Bassett H."/>
            <person name="Chagne D."/>
            <person name="Mccallum J."/>
            <person name="Dzierzon H."/>
            <person name="Deng C."/>
            <person name="Wang Y.-Y."/>
            <person name="Barron N."/>
            <person name="Manako K."/>
            <person name="Bowen J."/>
            <person name="Foster T."/>
            <person name="Erridge Z."/>
            <person name="Tiffin H."/>
            <person name="Waite C."/>
            <person name="Davies K."/>
            <person name="Grierson E."/>
            <person name="Laing W."/>
            <person name="Kirk R."/>
            <person name="Chen X."/>
            <person name="Wood M."/>
            <person name="Montefiori M."/>
            <person name="Brummell D."/>
            <person name="Schwinn K."/>
            <person name="Catanach A."/>
            <person name="Fullerton C."/>
            <person name="Li D."/>
            <person name="Meiyalaghan S."/>
            <person name="Nieuwenhuizen N."/>
            <person name="Read N."/>
            <person name="Prakash R."/>
            <person name="Hunter D."/>
            <person name="Zhang H."/>
            <person name="Mckenzie M."/>
            <person name="Knabel M."/>
            <person name="Harris A."/>
            <person name="Allan A."/>
            <person name="Chen A."/>
            <person name="Janssen B."/>
            <person name="Plunkett B."/>
            <person name="Dwamena C."/>
            <person name="Voogd C."/>
            <person name="Leif D."/>
            <person name="Lafferty D."/>
            <person name="Souleyre E."/>
            <person name="Varkonyi-Gasic E."/>
            <person name="Gambi F."/>
            <person name="Hanley J."/>
            <person name="Yao J.-L."/>
            <person name="Cheung J."/>
            <person name="David K."/>
            <person name="Warren B."/>
            <person name="Marsh K."/>
            <person name="Snowden K."/>
            <person name="Lin-Wang K."/>
            <person name="Brian L."/>
            <person name="Martinez-Sanchez M."/>
            <person name="Wang M."/>
            <person name="Ileperuma N."/>
            <person name="Macnee N."/>
            <person name="Campin R."/>
            <person name="Mcatee P."/>
            <person name="Drummond R."/>
            <person name="Espley R."/>
            <person name="Ireland H."/>
            <person name="Wu R."/>
            <person name="Atkinson R."/>
            <person name="Karunairetnam S."/>
            <person name="Bulley S."/>
            <person name="Chunkath S."/>
            <person name="Hanley Z."/>
            <person name="Storey R."/>
            <person name="Thrimawithana A."/>
            <person name="Thomson S."/>
            <person name="David C."/>
            <person name="Testolin R."/>
        </authorList>
    </citation>
    <scope>NUCLEOTIDE SEQUENCE [LARGE SCALE GENOMIC DNA]</scope>
    <source>
        <strain evidence="6">cv. Red5</strain>
        <tissue evidence="5">Young leaf</tissue>
    </source>
</reference>
<keyword evidence="5" id="KW-0675">Receptor</keyword>
<reference evidence="6" key="2">
    <citation type="journal article" date="2018" name="BMC Genomics">
        <title>A manually annotated Actinidia chinensis var. chinensis (kiwifruit) genome highlights the challenges associated with draft genomes and gene prediction in plants.</title>
        <authorList>
            <person name="Pilkington S.M."/>
            <person name="Crowhurst R."/>
            <person name="Hilario E."/>
            <person name="Nardozza S."/>
            <person name="Fraser L."/>
            <person name="Peng Y."/>
            <person name="Gunaseelan K."/>
            <person name="Simpson R."/>
            <person name="Tahir J."/>
            <person name="Deroles S.C."/>
            <person name="Templeton K."/>
            <person name="Luo Z."/>
            <person name="Davy M."/>
            <person name="Cheng C."/>
            <person name="McNeilage M."/>
            <person name="Scaglione D."/>
            <person name="Liu Y."/>
            <person name="Zhang Q."/>
            <person name="Datson P."/>
            <person name="De Silva N."/>
            <person name="Gardiner S.E."/>
            <person name="Bassett H."/>
            <person name="Chagne D."/>
            <person name="McCallum J."/>
            <person name="Dzierzon H."/>
            <person name="Deng C."/>
            <person name="Wang Y.Y."/>
            <person name="Barron L."/>
            <person name="Manako K."/>
            <person name="Bowen J."/>
            <person name="Foster T.M."/>
            <person name="Erridge Z.A."/>
            <person name="Tiffin H."/>
            <person name="Waite C.N."/>
            <person name="Davies K.M."/>
            <person name="Grierson E.P."/>
            <person name="Laing W.A."/>
            <person name="Kirk R."/>
            <person name="Chen X."/>
            <person name="Wood M."/>
            <person name="Montefiori M."/>
            <person name="Brummell D.A."/>
            <person name="Schwinn K.E."/>
            <person name="Catanach A."/>
            <person name="Fullerton C."/>
            <person name="Li D."/>
            <person name="Meiyalaghan S."/>
            <person name="Nieuwenhuizen N."/>
            <person name="Read N."/>
            <person name="Prakash R."/>
            <person name="Hunter D."/>
            <person name="Zhang H."/>
            <person name="McKenzie M."/>
            <person name="Knabel M."/>
            <person name="Harris A."/>
            <person name="Allan A.C."/>
            <person name="Gleave A."/>
            <person name="Chen A."/>
            <person name="Janssen B.J."/>
            <person name="Plunkett B."/>
            <person name="Ampomah-Dwamena C."/>
            <person name="Voogd C."/>
            <person name="Leif D."/>
            <person name="Lafferty D."/>
            <person name="Souleyre E.J.F."/>
            <person name="Varkonyi-Gasic E."/>
            <person name="Gambi F."/>
            <person name="Hanley J."/>
            <person name="Yao J.L."/>
            <person name="Cheung J."/>
            <person name="David K.M."/>
            <person name="Warren B."/>
            <person name="Marsh K."/>
            <person name="Snowden K.C."/>
            <person name="Lin-Wang K."/>
            <person name="Brian L."/>
            <person name="Martinez-Sanchez M."/>
            <person name="Wang M."/>
            <person name="Ileperuma N."/>
            <person name="Macnee N."/>
            <person name="Campin R."/>
            <person name="McAtee P."/>
            <person name="Drummond R.S.M."/>
            <person name="Espley R.V."/>
            <person name="Ireland H.S."/>
            <person name="Wu R."/>
            <person name="Atkinson R.G."/>
            <person name="Karunairetnam S."/>
            <person name="Bulley S."/>
            <person name="Chunkath S."/>
            <person name="Hanley Z."/>
            <person name="Storey R."/>
            <person name="Thrimawithana A.H."/>
            <person name="Thomson S."/>
            <person name="David C."/>
            <person name="Testolin R."/>
            <person name="Huang H."/>
            <person name="Hellens R.P."/>
            <person name="Schaffer R.J."/>
        </authorList>
    </citation>
    <scope>NUCLEOTIDE SEQUENCE [LARGE SCALE GENOMIC DNA]</scope>
    <source>
        <strain evidence="6">cv. Red5</strain>
    </source>
</reference>
<name>A0A2R6P716_ACTCC</name>
<dbReference type="Proteomes" id="UP000241394">
    <property type="component" value="Chromosome LG28"/>
</dbReference>
<dbReference type="AlphaFoldDB" id="A0A2R6P716"/>